<gene>
    <name evidence="2" type="ORF">GLS40_06510</name>
</gene>
<evidence type="ECO:0000313" key="3">
    <source>
        <dbReference type="Proteomes" id="UP000443843"/>
    </source>
</evidence>
<keyword evidence="3" id="KW-1185">Reference proteome</keyword>
<dbReference type="RefSeq" id="WP_160381940.1">
    <property type="nucleotide sequence ID" value="NZ_WNXQ01000003.1"/>
</dbReference>
<feature type="signal peptide" evidence="1">
    <location>
        <begin position="1"/>
        <end position="19"/>
    </location>
</feature>
<dbReference type="EMBL" id="WNXQ01000003">
    <property type="protein sequence ID" value="MWB77670.1"/>
    <property type="molecule type" value="Genomic_DNA"/>
</dbReference>
<dbReference type="Pfam" id="PF09982">
    <property type="entry name" value="LpxR"/>
    <property type="match status" value="1"/>
</dbReference>
<evidence type="ECO:0000256" key="1">
    <source>
        <dbReference type="SAM" id="SignalP"/>
    </source>
</evidence>
<dbReference type="AlphaFoldDB" id="A0A844WDC0"/>
<evidence type="ECO:0000313" key="2">
    <source>
        <dbReference type="EMBL" id="MWB77670.1"/>
    </source>
</evidence>
<dbReference type="InterPro" id="IPR018707">
    <property type="entry name" value="LpxR"/>
</dbReference>
<accession>A0A844WDC0</accession>
<proteinExistence type="predicted"/>
<reference evidence="2 3" key="1">
    <citation type="submission" date="2019-11" db="EMBL/GenBank/DDBJ databases">
        <title>Pseudooceanicola pacifica sp. nov., isolated from deep-sea sediment of the Pacific Ocean.</title>
        <authorList>
            <person name="Lyu L."/>
        </authorList>
    </citation>
    <scope>NUCLEOTIDE SEQUENCE [LARGE SCALE GENOMIC DNA]</scope>
    <source>
        <strain evidence="2 3">216_PA32_1</strain>
    </source>
</reference>
<comment type="caution">
    <text evidence="2">The sequence shown here is derived from an EMBL/GenBank/DDBJ whole genome shotgun (WGS) entry which is preliminary data.</text>
</comment>
<protein>
    <submittedName>
        <fullName evidence="2">DUF2219 family protein</fullName>
    </submittedName>
</protein>
<name>A0A844WDC0_9RHOB</name>
<organism evidence="2 3">
    <name type="scientific">Pseudooceanicola pacificus</name>
    <dbReference type="NCBI Taxonomy" id="2676438"/>
    <lineage>
        <taxon>Bacteria</taxon>
        <taxon>Pseudomonadati</taxon>
        <taxon>Pseudomonadota</taxon>
        <taxon>Alphaproteobacteria</taxon>
        <taxon>Rhodobacterales</taxon>
        <taxon>Paracoccaceae</taxon>
        <taxon>Pseudooceanicola</taxon>
    </lineage>
</organism>
<dbReference type="Gene3D" id="2.40.128.140">
    <property type="entry name" value="Outer membrane protein"/>
    <property type="match status" value="1"/>
</dbReference>
<sequence>MHRLFSLFLCLCLGLPAAAQERQKLGYGRLITNDVLGDGQDRWQTGSIQSSRVWGPAWTGTAPDRPGPLLELRLQGQVIAPESLTRPARGDRPYANALSAGLHTHYQFRGIEVAAGADLVMTGEQTGLTWLQDNLHDALGIAGPSRAVRARAIGDGLHARMVIEAAHSLHLGEAVTLRPFVEGRYGVEDLIRAGADLTIGRIGTGELLVRDAVTGQRYRTVRQPARGTAFVLGGDVAMVSDSIFLPGAVTPRDTRSRLRAGFHWDTGRARGFYGLTWLGPEFTGQRTGQLVGSVRLNIDF</sequence>
<feature type="chain" id="PRO_5032910973" evidence="1">
    <location>
        <begin position="20"/>
        <end position="300"/>
    </location>
</feature>
<dbReference type="Proteomes" id="UP000443843">
    <property type="component" value="Unassembled WGS sequence"/>
</dbReference>
<dbReference type="InterPro" id="IPR037107">
    <property type="entry name" value="Put_OMP_sf"/>
</dbReference>
<keyword evidence="1" id="KW-0732">Signal</keyword>